<name>A0A8S0SW49_OLEEU</name>
<dbReference type="PANTHER" id="PTHR16057">
    <property type="entry name" value="WINS1, 2 PROTEIN"/>
    <property type="match status" value="1"/>
</dbReference>
<dbReference type="Pfam" id="PF14694">
    <property type="entry name" value="LINES_N"/>
    <property type="match status" value="1"/>
</dbReference>
<dbReference type="OrthoDB" id="8251209at2759"/>
<gene>
    <name evidence="3" type="ORF">OLEA9_A099444</name>
</gene>
<dbReference type="EMBL" id="CACTIH010005529">
    <property type="protein sequence ID" value="CAA2996554.1"/>
    <property type="molecule type" value="Genomic_DNA"/>
</dbReference>
<feature type="domain" description="Protein Lines N-terminal" evidence="1">
    <location>
        <begin position="471"/>
        <end position="580"/>
    </location>
</feature>
<dbReference type="InterPro" id="IPR024875">
    <property type="entry name" value="Protein_Lines"/>
</dbReference>
<dbReference type="PANTHER" id="PTHR16057:SF1">
    <property type="entry name" value="PROTEIN LINES HOMOLOG 1"/>
    <property type="match status" value="1"/>
</dbReference>
<dbReference type="InterPro" id="IPR032794">
    <property type="entry name" value="LINES_N"/>
</dbReference>
<proteinExistence type="predicted"/>
<evidence type="ECO:0000313" key="3">
    <source>
        <dbReference type="EMBL" id="CAA2996554.1"/>
    </source>
</evidence>
<accession>A0A8S0SW49</accession>
<comment type="caution">
    <text evidence="3">The sequence shown here is derived from an EMBL/GenBank/DDBJ whole genome shotgun (WGS) entry which is preliminary data.</text>
</comment>
<reference evidence="3 4" key="1">
    <citation type="submission" date="2019-12" db="EMBL/GenBank/DDBJ databases">
        <authorList>
            <person name="Alioto T."/>
            <person name="Alioto T."/>
            <person name="Gomez Garrido J."/>
        </authorList>
    </citation>
    <scope>NUCLEOTIDE SEQUENCE [LARGE SCALE GENOMIC DNA]</scope>
</reference>
<dbReference type="InterPro" id="IPR029415">
    <property type="entry name" value="Lines_C"/>
</dbReference>
<protein>
    <submittedName>
        <fullName evidence="3">Uncharacterized protein</fullName>
    </submittedName>
</protein>
<dbReference type="AlphaFoldDB" id="A0A8S0SW49"/>
<keyword evidence="4" id="KW-1185">Reference proteome</keyword>
<evidence type="ECO:0000313" key="4">
    <source>
        <dbReference type="Proteomes" id="UP000594638"/>
    </source>
</evidence>
<evidence type="ECO:0000259" key="1">
    <source>
        <dbReference type="Pfam" id="PF14694"/>
    </source>
</evidence>
<organism evidence="3 4">
    <name type="scientific">Olea europaea subsp. europaea</name>
    <dbReference type="NCBI Taxonomy" id="158383"/>
    <lineage>
        <taxon>Eukaryota</taxon>
        <taxon>Viridiplantae</taxon>
        <taxon>Streptophyta</taxon>
        <taxon>Embryophyta</taxon>
        <taxon>Tracheophyta</taxon>
        <taxon>Spermatophyta</taxon>
        <taxon>Magnoliopsida</taxon>
        <taxon>eudicotyledons</taxon>
        <taxon>Gunneridae</taxon>
        <taxon>Pentapetalae</taxon>
        <taxon>asterids</taxon>
        <taxon>lamiids</taxon>
        <taxon>Lamiales</taxon>
        <taxon>Oleaceae</taxon>
        <taxon>Oleeae</taxon>
        <taxon>Olea</taxon>
    </lineage>
</organism>
<evidence type="ECO:0000259" key="2">
    <source>
        <dbReference type="Pfam" id="PF14695"/>
    </source>
</evidence>
<sequence length="691" mass="79435">MSPQSPYSRLSSLIASLSPYLELAQEPLTKEIESHILIALSQVFVQVKQWTHEFDSDSNTDSHSDEDSMAMPVDNNACSDVSTSYLDNGNCLAMVDLMALLAAQNPYIQHLTGNTFVAISEFVVASDSSMGDFMHFICLCLEWAIYNNLSSSLEPNAFKSQYLDYLPISISLLKLKLKNTNWLMVAAIFRVLRNVLKLLNRNLDDNFIKQYLDFISSVILNVPWDLLSEVFVGHNTEAPTGAGEGISHHIKAVQPKEATMFYGNLLQFFCSLVEQSCLLEVGVDSLSVICKIRNLVPKLLSWSHSKLQSSDNVRIYQYFRHKILMLMVKLSFRIHPEYTLIISWLHLVHEYFEDLLLLPILGEKFEEDYCLEGSPFCTSLFNPGKQNKSLRHLQRLAVFLFLRCSLSLFTMKASPDKQCACERLEACLTFDQNLNSECCSENEGLIELHKWFRAHVPADIFLHHETYSKQCLTFTLSFIQLYMHEDDILFEVLLQLFCMPFHPEPRIRGGIHLEVKNHKFVLASDLFNPIHIFHIFLAEVLYDHQVLLDYLISKDTGASCAEYLLRSLRIVCDSWNLFVEFPEMEEAKYLLCSKRRQVLTGSWDSMEVLSSRHVENDGAPSSLETEYKKVLLSDSKHCRNYRLPFVAARDCLVSLRTSIENLCQKNLFPYNPQALLLRLMRFHELCLSNKQ</sequence>
<dbReference type="Pfam" id="PF14695">
    <property type="entry name" value="LINES_C"/>
    <property type="match status" value="1"/>
</dbReference>
<dbReference type="Gramene" id="OE9A099444T5">
    <property type="protein sequence ID" value="OE9A099444C5"/>
    <property type="gene ID" value="OE9A099444"/>
</dbReference>
<dbReference type="Proteomes" id="UP000594638">
    <property type="component" value="Unassembled WGS sequence"/>
</dbReference>
<feature type="domain" description="Protein Lines C-terminal" evidence="2">
    <location>
        <begin position="650"/>
        <end position="683"/>
    </location>
</feature>